<gene>
    <name evidence="2" type="ORF">SAMN05216562_3130</name>
</gene>
<dbReference type="STRING" id="658218.SAMN05216562_3130"/>
<feature type="region of interest" description="Disordered" evidence="1">
    <location>
        <begin position="2205"/>
        <end position="2251"/>
    </location>
</feature>
<protein>
    <submittedName>
        <fullName evidence="2">Uncharacterized protein</fullName>
    </submittedName>
</protein>
<feature type="non-terminal residue" evidence="2">
    <location>
        <position position="1"/>
    </location>
</feature>
<name>A0A1H4B6B3_9GAMM</name>
<accession>A0A1H4B6B3</accession>
<evidence type="ECO:0000313" key="3">
    <source>
        <dbReference type="Proteomes" id="UP000198658"/>
    </source>
</evidence>
<evidence type="ECO:0000313" key="2">
    <source>
        <dbReference type="EMBL" id="SEA43626.1"/>
    </source>
</evidence>
<dbReference type="EMBL" id="FNQO01000004">
    <property type="protein sequence ID" value="SEA43626.1"/>
    <property type="molecule type" value="Genomic_DNA"/>
</dbReference>
<organism evidence="2 3">
    <name type="scientific">Microbulbifer marinus</name>
    <dbReference type="NCBI Taxonomy" id="658218"/>
    <lineage>
        <taxon>Bacteria</taxon>
        <taxon>Pseudomonadati</taxon>
        <taxon>Pseudomonadota</taxon>
        <taxon>Gammaproteobacteria</taxon>
        <taxon>Cellvibrionales</taxon>
        <taxon>Microbulbiferaceae</taxon>
        <taxon>Microbulbifer</taxon>
    </lineage>
</organism>
<keyword evidence="3" id="KW-1185">Reference proteome</keyword>
<proteinExistence type="predicted"/>
<dbReference type="Proteomes" id="UP000198658">
    <property type="component" value="Unassembled WGS sequence"/>
</dbReference>
<dbReference type="Gene3D" id="2.160.20.160">
    <property type="match status" value="1"/>
</dbReference>
<reference evidence="3" key="1">
    <citation type="submission" date="2016-10" db="EMBL/GenBank/DDBJ databases">
        <authorList>
            <person name="Varghese N."/>
            <person name="Submissions S."/>
        </authorList>
    </citation>
    <scope>NUCLEOTIDE SEQUENCE [LARGE SCALE GENOMIC DNA]</scope>
    <source>
        <strain evidence="3">CGMCC 1.10657</strain>
    </source>
</reference>
<sequence>TFVADAAGLVGTASDESYTLEDDGDVVVGGLIFRSLTGVDAAGGSDTIALISLADATLNGTDGEASIRGLDFSNIESVTNGALVASDAGDRYLVTGADSIEANAIAFAGISSVTAGSGDDTATGLNGEDWSLNGSGGAVNNGITFANVETFVADAAGLVGTASDESYTLEDDGDVVIDGLTFRSLKEVRAGEGVDTVFASTATPSAGETNDKKKVKIGNIDFWDVEKIFADQISLSGDFDNILTIIGDGALTIDDIDYFGITSVDAAEGYDMLDAIGTVALNGETGQVRSAEIDFFNIEAVVNGTMSASDNGDDFVITGVNSIEANGIDFSGITTVTGGAGSDTVIGLDGENWSLNGASNPQNNGIVFLNVEEFYAQNAGLDGTASADLFELQGVGTVSYGGFTFKDVSSVDGGSGDDTLDTSGSGLAVTLTGNDFQLSAGGVDFYNIENAIAAALTGSAGADTFTVTGDNALDAWQIHFSGVSSVAADGDTLEGTAAGDVFTLDAAGAVSVAAMTFSNLSAVDGIGGSDSLDASAYLSGLSLTGNDNQLSAGSLVLSNIFSATVATLAGTAGADIFTLDATNNLLADEVAFSGVSAINAGGGLDLLQVSGDGRNFSVSADNALSFDGIDVTGLEQLENAGSTATATGASGADWSLGAIAGEAENSLVTFSGVQTLVANSAGLSGTAADENYSLEDDGDVVIHGLIFRSLAGVDAGAGADTIALVSTAEAVLSGNDGEATIRGIDFSSIEAVSNGTVKGSELDDRFEITGLNQVKANSIDFSAISSIDARGGQDSVTGDGSDWTLDDIIPELNSSGIEFTGVEQVAAAGAGLFGADSAETYALMGGGVVEVSGVTFGGLTFVNAGAGADELNAQAFTGDLALNGNNNELDADGLLFRSIDSVTADTLLGSSGNDNFAVAADGSVSVAGMLFASGIDSIDALDGTDHVEAAADVKLQGNSGKATISNINFTNIESASGTGVGVIATDGDDDFEILADGKIFTGGITIDGVTSIDALGGVDTVIGASGFDWLLLGSKQAENNGIAFGNVEELIAVNAGLQGTAGVDAFTLLSSGDVFVWDMTVSGMQWVHAGTGADSVNASDYSGGLALNGTDNEVSAGDLLFTGIESAVTATLTGSAGTDIFTVSGSGALSAALIDFSGIATLNGAATDAVESTVNDDWTIMADSSQVAHAGITFSGIEAFSGGGGTLRGNDSGADFSIDGSRAVSVGSLRFNDLDDVIAGAGDDTLAAMDSVTLLGAGGAFSSSDMTFSGFESVITADLIGSSGDDTFLMLANSSLSVYGLVISGVDTLDAGSGNDSVLGRSGRGYLLNIDNSVTHDGLVFHNVENFSGDSASLTTTSAAESLTMTADDALDIDSVGLSFSGLVAVDTGAGNDELAARGAVALHGTNTVTAGSIKFTNVDTVTNTGTLSGTAGSDQFAIAANNQLDSYGIRFEDVLAVAAAGGSDALTGLDSEAWQLSGANNTLSHAGIEFTSLETTSGGNGILNGSASADQFILTANNQVTANSITFTAITQVDAGAGVDTISSPDGETWALGNGTGSAAAAGIDFASIESVSGHASHVDAVTNNAEDNFVLSDKGSSLSARGIAFSSVASVVAGADSGDSISSNATDWQLTGTDGELIVNGVNLFGIDQVITADALLRGTANNETFALASDGELGIAGMAFDGIARVEAGGGNDVLQGTVAADNFELTSFGDISVAAIQFSGLERVAAGEGADTVSSSGASWTSVRSGDALVDGSAEATVDSITVLFEGLAGVSGTGAYTGQGIDGEYLFSSLDTMTIGGITFANLSSLTAGSGNDVLRGADIDGVWSVNAAGGNISTGGSSLSFSGVEAIVAGGGADQFTLSGGEFTSIHTGAGSDTVILAGTRLDSLSLGAGNDSLQVSADSSQDVTLSGGVGDDEFQFNIAGKTWQVTDADNRVGNFLFTGFEWLDNNSDGIKLETDRGFNFVNGGDSSASFNRNGAGILFADGMRLGYDGSGDIAITSTSSDTIGGDLQAGRADLIVAGNVDITSNVEVLNIQTAGADIDISVLAQDDLVIDEVNAGGGTITLNSAKFGSLTAETYGDTHLTAGKVTLGSELQQWSVIGSAINPLRMDVLKSVDIVSISYFEPDFIGQVPTLTARGDELESVAGAQAAQGLKSAVQNAVEDFAQVDPGIFSAVNPYSTGVDAVNSPEMQLTGDELLPLSVSGAPDQEDELPRRSAELEGSDDESPQEQPSQQGNRAPLAPEEVGG</sequence>
<evidence type="ECO:0000256" key="1">
    <source>
        <dbReference type="SAM" id="MobiDB-lite"/>
    </source>
</evidence>
<dbReference type="PRINTS" id="PR00313">
    <property type="entry name" value="CABNDNGRPT"/>
</dbReference>